<comment type="similarity">
    <text evidence="3">Belongs to the HAD-like hydrolase superfamily. CbbY/CbbZ/Gph/YieH family.</text>
</comment>
<dbReference type="SUPFAM" id="SSF56784">
    <property type="entry name" value="HAD-like"/>
    <property type="match status" value="1"/>
</dbReference>
<evidence type="ECO:0000313" key="5">
    <source>
        <dbReference type="EMBL" id="TYO99576.1"/>
    </source>
</evidence>
<dbReference type="SFLD" id="SFLDG01129">
    <property type="entry name" value="C1.5:_HAD__Beta-PGM__Phosphata"/>
    <property type="match status" value="1"/>
</dbReference>
<comment type="caution">
    <text evidence="5">The sequence shown here is derived from an EMBL/GenBank/DDBJ whole genome shotgun (WGS) entry which is preliminary data.</text>
</comment>
<organism evidence="5 6">
    <name type="scientific">Geothermobacter ehrlichii</name>
    <dbReference type="NCBI Taxonomy" id="213224"/>
    <lineage>
        <taxon>Bacteria</taxon>
        <taxon>Pseudomonadati</taxon>
        <taxon>Thermodesulfobacteriota</taxon>
        <taxon>Desulfuromonadia</taxon>
        <taxon>Desulfuromonadales</taxon>
        <taxon>Geothermobacteraceae</taxon>
        <taxon>Geothermobacter</taxon>
    </lineage>
</organism>
<dbReference type="GO" id="GO:0005829">
    <property type="term" value="C:cytosol"/>
    <property type="evidence" value="ECO:0007669"/>
    <property type="project" value="TreeGrafter"/>
</dbReference>
<dbReference type="InterPro" id="IPR006439">
    <property type="entry name" value="HAD-SF_hydro_IA"/>
</dbReference>
<accession>A0A5D3WML1</accession>
<comment type="pathway">
    <text evidence="2">Organic acid metabolism; glycolate biosynthesis; glycolate from 2-phosphoglycolate: step 1/1.</text>
</comment>
<dbReference type="RefSeq" id="WP_148894807.1">
    <property type="nucleotide sequence ID" value="NZ_VNIB01000002.1"/>
</dbReference>
<dbReference type="InterPro" id="IPR023214">
    <property type="entry name" value="HAD_sf"/>
</dbReference>
<dbReference type="EMBL" id="VNIB01000002">
    <property type="protein sequence ID" value="TYO99576.1"/>
    <property type="molecule type" value="Genomic_DNA"/>
</dbReference>
<dbReference type="NCBIfam" id="TIGR01509">
    <property type="entry name" value="HAD-SF-IA-v3"/>
    <property type="match status" value="1"/>
</dbReference>
<dbReference type="EC" id="3.1.3.18" evidence="4"/>
<dbReference type="Gene3D" id="1.10.150.240">
    <property type="entry name" value="Putative phosphatase, domain 2"/>
    <property type="match status" value="1"/>
</dbReference>
<dbReference type="OrthoDB" id="9793014at2"/>
<dbReference type="CDD" id="cd07505">
    <property type="entry name" value="HAD_BPGM-like"/>
    <property type="match status" value="1"/>
</dbReference>
<dbReference type="GO" id="GO:0006281">
    <property type="term" value="P:DNA repair"/>
    <property type="evidence" value="ECO:0007669"/>
    <property type="project" value="TreeGrafter"/>
</dbReference>
<dbReference type="PANTHER" id="PTHR43434:SF1">
    <property type="entry name" value="PHOSPHOGLYCOLATE PHOSPHATASE"/>
    <property type="match status" value="1"/>
</dbReference>
<dbReference type="PRINTS" id="PR00413">
    <property type="entry name" value="HADHALOGNASE"/>
</dbReference>
<evidence type="ECO:0000256" key="3">
    <source>
        <dbReference type="ARBA" id="ARBA00006171"/>
    </source>
</evidence>
<gene>
    <name evidence="5" type="ORF">EDC39_10299</name>
</gene>
<dbReference type="Gene3D" id="3.40.50.1000">
    <property type="entry name" value="HAD superfamily/HAD-like"/>
    <property type="match status" value="1"/>
</dbReference>
<dbReference type="Proteomes" id="UP000324159">
    <property type="component" value="Unassembled WGS sequence"/>
</dbReference>
<dbReference type="SFLD" id="SFLDS00003">
    <property type="entry name" value="Haloacid_Dehalogenase"/>
    <property type="match status" value="1"/>
</dbReference>
<dbReference type="InterPro" id="IPR023198">
    <property type="entry name" value="PGP-like_dom2"/>
</dbReference>
<evidence type="ECO:0000256" key="1">
    <source>
        <dbReference type="ARBA" id="ARBA00000830"/>
    </source>
</evidence>
<dbReference type="AlphaFoldDB" id="A0A5D3WML1"/>
<proteinExistence type="inferred from homology"/>
<protein>
    <recommendedName>
        <fullName evidence="4">phosphoglycolate phosphatase</fullName>
        <ecNumber evidence="4">3.1.3.18</ecNumber>
    </recommendedName>
</protein>
<keyword evidence="6" id="KW-1185">Reference proteome</keyword>
<evidence type="ECO:0000313" key="6">
    <source>
        <dbReference type="Proteomes" id="UP000324159"/>
    </source>
</evidence>
<dbReference type="InterPro" id="IPR050155">
    <property type="entry name" value="HAD-like_hydrolase_sf"/>
</dbReference>
<dbReference type="InterPro" id="IPR036412">
    <property type="entry name" value="HAD-like_sf"/>
</dbReference>
<reference evidence="5 6" key="1">
    <citation type="submission" date="2019-07" db="EMBL/GenBank/DDBJ databases">
        <title>Genomic Encyclopedia of Type Strains, Phase IV (KMG-IV): sequencing the most valuable type-strain genomes for metagenomic binning, comparative biology and taxonomic classification.</title>
        <authorList>
            <person name="Goeker M."/>
        </authorList>
    </citation>
    <scope>NUCLEOTIDE SEQUENCE [LARGE SCALE GENOMIC DNA]</scope>
    <source>
        <strain evidence="5 6">SS015</strain>
    </source>
</reference>
<sequence length="210" mass="23125">MQVRGLVYDCDGVLFESRRANLAYYNAILQAFGHEPVTEDQQELARLCHTADSATVLRRLLGPGLAERALEMASRLDYRQFIGFMSPEPGMVDTLRTLARRLPLAVATNRGGSMPAILCHFELESCFSAVVTSRDVQRPKPAPDMLLLAAERLDVAPHSLLFVGDSHLDRQAAEAAGMPFVAYGGEVTGDWTVNSHRELRELVDRVSADA</sequence>
<keyword evidence="5" id="KW-0378">Hydrolase</keyword>
<evidence type="ECO:0000256" key="4">
    <source>
        <dbReference type="ARBA" id="ARBA00013078"/>
    </source>
</evidence>
<comment type="catalytic activity">
    <reaction evidence="1">
        <text>2-phosphoglycolate + H2O = glycolate + phosphate</text>
        <dbReference type="Rhea" id="RHEA:14369"/>
        <dbReference type="ChEBI" id="CHEBI:15377"/>
        <dbReference type="ChEBI" id="CHEBI:29805"/>
        <dbReference type="ChEBI" id="CHEBI:43474"/>
        <dbReference type="ChEBI" id="CHEBI:58033"/>
        <dbReference type="EC" id="3.1.3.18"/>
    </reaction>
</comment>
<dbReference type="Pfam" id="PF13419">
    <property type="entry name" value="HAD_2"/>
    <property type="match status" value="1"/>
</dbReference>
<evidence type="ECO:0000256" key="2">
    <source>
        <dbReference type="ARBA" id="ARBA00004818"/>
    </source>
</evidence>
<dbReference type="InterPro" id="IPR041492">
    <property type="entry name" value="HAD_2"/>
</dbReference>
<dbReference type="GO" id="GO:0008967">
    <property type="term" value="F:phosphoglycolate phosphatase activity"/>
    <property type="evidence" value="ECO:0007669"/>
    <property type="project" value="UniProtKB-EC"/>
</dbReference>
<dbReference type="PANTHER" id="PTHR43434">
    <property type="entry name" value="PHOSPHOGLYCOLATE PHOSPHATASE"/>
    <property type="match status" value="1"/>
</dbReference>
<dbReference type="NCBIfam" id="TIGR01549">
    <property type="entry name" value="HAD-SF-IA-v1"/>
    <property type="match status" value="1"/>
</dbReference>
<name>A0A5D3WML1_9BACT</name>